<dbReference type="EMBL" id="LR903095">
    <property type="protein sequence ID" value="CAD7251478.1"/>
    <property type="molecule type" value="Genomic_DNA"/>
</dbReference>
<dbReference type="EMBL" id="CAJPEV010003578">
    <property type="protein sequence ID" value="CAG0900063.1"/>
    <property type="molecule type" value="Genomic_DNA"/>
</dbReference>
<dbReference type="AlphaFoldDB" id="A0A7R9AC51"/>
<reference evidence="1" key="1">
    <citation type="submission" date="2020-11" db="EMBL/GenBank/DDBJ databases">
        <authorList>
            <person name="Tran Van P."/>
        </authorList>
    </citation>
    <scope>NUCLEOTIDE SEQUENCE</scope>
</reference>
<gene>
    <name evidence="1" type="ORF">DSTB1V02_LOCUS11244</name>
</gene>
<protein>
    <submittedName>
        <fullName evidence="1">Uncharacterized protein</fullName>
    </submittedName>
</protein>
<name>A0A7R9AC51_9CRUS</name>
<sequence length="264" mass="30034">MARLPSVHCQATLVKYHFGDKITLSVLAIEVTWQERLGGVGFNSYPKHDRGSRDCQSLNGDHLLIITQNEEDFCRLRKNKADCHFNYEGIEVNVEVLVKEDLGNLDPLSVTFNFNFPYMNLSSPLHTFILCDDEEVVPIQGLAISGSHVVFRIGIETHNSQSLDNRKTIYMFGYLEGKMGEKRYQFLRTSYVPNRDIGPCPKPPPSTPGGISDLHSKISLLSGLQMNLERCQMDLDSRMESIVIMAGMGYHAMRFPCDEWWIQE</sequence>
<keyword evidence="2" id="KW-1185">Reference proteome</keyword>
<accession>A0A7R9AC51</accession>
<organism evidence="1">
    <name type="scientific">Darwinula stevensoni</name>
    <dbReference type="NCBI Taxonomy" id="69355"/>
    <lineage>
        <taxon>Eukaryota</taxon>
        <taxon>Metazoa</taxon>
        <taxon>Ecdysozoa</taxon>
        <taxon>Arthropoda</taxon>
        <taxon>Crustacea</taxon>
        <taxon>Oligostraca</taxon>
        <taxon>Ostracoda</taxon>
        <taxon>Podocopa</taxon>
        <taxon>Podocopida</taxon>
        <taxon>Darwinulocopina</taxon>
        <taxon>Darwinuloidea</taxon>
        <taxon>Darwinulidae</taxon>
        <taxon>Darwinula</taxon>
    </lineage>
</organism>
<evidence type="ECO:0000313" key="1">
    <source>
        <dbReference type="EMBL" id="CAD7251478.1"/>
    </source>
</evidence>
<evidence type="ECO:0000313" key="2">
    <source>
        <dbReference type="Proteomes" id="UP000677054"/>
    </source>
</evidence>
<proteinExistence type="predicted"/>
<dbReference type="Proteomes" id="UP000677054">
    <property type="component" value="Unassembled WGS sequence"/>
</dbReference>